<sequence>MRLTPELSAAHWRRSSHSNTNGGECVEIAEDFPGVVPVRDSKHPEGPALIIPSTAWAPFIESLKAQA</sequence>
<keyword evidence="4" id="KW-1185">Reference proteome</keyword>
<proteinExistence type="predicted"/>
<evidence type="ECO:0000313" key="3">
    <source>
        <dbReference type="EMBL" id="GAA3370529.1"/>
    </source>
</evidence>
<dbReference type="RefSeq" id="WP_345035650.1">
    <property type="nucleotide sequence ID" value="NZ_BAAAYL010000001.1"/>
</dbReference>
<evidence type="ECO:0000313" key="4">
    <source>
        <dbReference type="Proteomes" id="UP001499990"/>
    </source>
</evidence>
<evidence type="ECO:0000256" key="1">
    <source>
        <dbReference type="SAM" id="MobiDB-lite"/>
    </source>
</evidence>
<protein>
    <submittedName>
        <fullName evidence="3">DUF397 domain-containing protein</fullName>
    </submittedName>
</protein>
<name>A0ABP6S823_9ACTN</name>
<feature type="region of interest" description="Disordered" evidence="1">
    <location>
        <begin position="1"/>
        <end position="23"/>
    </location>
</feature>
<dbReference type="EMBL" id="BAAAYL010000001">
    <property type="protein sequence ID" value="GAA3370529.1"/>
    <property type="molecule type" value="Genomic_DNA"/>
</dbReference>
<dbReference type="InterPro" id="IPR007278">
    <property type="entry name" value="DUF397"/>
</dbReference>
<gene>
    <name evidence="3" type="ORF">GCM10020367_17520</name>
</gene>
<dbReference type="Pfam" id="PF04149">
    <property type="entry name" value="DUF397"/>
    <property type="match status" value="1"/>
</dbReference>
<accession>A0ABP6S823</accession>
<organism evidence="3 4">
    <name type="scientific">Streptomyces sannanensis</name>
    <dbReference type="NCBI Taxonomy" id="285536"/>
    <lineage>
        <taxon>Bacteria</taxon>
        <taxon>Bacillati</taxon>
        <taxon>Actinomycetota</taxon>
        <taxon>Actinomycetes</taxon>
        <taxon>Kitasatosporales</taxon>
        <taxon>Streptomycetaceae</taxon>
        <taxon>Streptomyces</taxon>
    </lineage>
</organism>
<dbReference type="Proteomes" id="UP001499990">
    <property type="component" value="Unassembled WGS sequence"/>
</dbReference>
<evidence type="ECO:0000259" key="2">
    <source>
        <dbReference type="Pfam" id="PF04149"/>
    </source>
</evidence>
<feature type="domain" description="DUF397" evidence="2">
    <location>
        <begin position="10"/>
        <end position="64"/>
    </location>
</feature>
<reference evidence="4" key="1">
    <citation type="journal article" date="2019" name="Int. J. Syst. Evol. Microbiol.">
        <title>The Global Catalogue of Microorganisms (GCM) 10K type strain sequencing project: providing services to taxonomists for standard genome sequencing and annotation.</title>
        <authorList>
            <consortium name="The Broad Institute Genomics Platform"/>
            <consortium name="The Broad Institute Genome Sequencing Center for Infectious Disease"/>
            <person name="Wu L."/>
            <person name="Ma J."/>
        </authorList>
    </citation>
    <scope>NUCLEOTIDE SEQUENCE [LARGE SCALE GENOMIC DNA]</scope>
    <source>
        <strain evidence="4">JCM 9651</strain>
    </source>
</reference>
<comment type="caution">
    <text evidence="3">The sequence shown here is derived from an EMBL/GenBank/DDBJ whole genome shotgun (WGS) entry which is preliminary data.</text>
</comment>